<organism evidence="1 2">
    <name type="scientific">Streptococcus pneumoniae</name>
    <dbReference type="NCBI Taxonomy" id="1313"/>
    <lineage>
        <taxon>Bacteria</taxon>
        <taxon>Bacillati</taxon>
        <taxon>Bacillota</taxon>
        <taxon>Bacilli</taxon>
        <taxon>Lactobacillales</taxon>
        <taxon>Streptococcaceae</taxon>
        <taxon>Streptococcus</taxon>
    </lineage>
</organism>
<dbReference type="GO" id="GO:0019877">
    <property type="term" value="P:diaminopimelate biosynthetic process"/>
    <property type="evidence" value="ECO:0007669"/>
    <property type="project" value="TreeGrafter"/>
</dbReference>
<proteinExistence type="predicted"/>
<accession>A0A6G2DC59</accession>
<dbReference type="Gene3D" id="3.40.630.10">
    <property type="entry name" value="Zn peptidases"/>
    <property type="match status" value="1"/>
</dbReference>
<dbReference type="EMBL" id="WNHQ01000855">
    <property type="protein sequence ID" value="MTV74119.1"/>
    <property type="molecule type" value="Genomic_DNA"/>
</dbReference>
<keyword evidence="1" id="KW-0378">Hydrolase</keyword>
<reference evidence="1 2" key="1">
    <citation type="submission" date="2019-11" db="EMBL/GenBank/DDBJ databases">
        <title>Growth characteristics of pneumococcus vary with the chemical composition of the capsule and with environmental conditions.</title>
        <authorList>
            <person name="Tothpal A."/>
            <person name="Desobry K."/>
            <person name="Joshi S."/>
            <person name="Wyllie A.L."/>
            <person name="Weinberger D.M."/>
        </authorList>
    </citation>
    <scope>NUCLEOTIDE SEQUENCE [LARGE SCALE GENOMIC DNA]</scope>
    <source>
        <strain evidence="2">pnumococcus19F</strain>
    </source>
</reference>
<sequence>TNNVITDTAFLHGTIRALTQDMSLLVQKRVKTVAEGVAAAFDMEVEVELKQGGYLPVENNPALARELMDFFDEKDGIELIDIEPAMTGEDFGYLLSKVDGVMFWLGIDSPYALHHPQMSPKEEVLAIGVAAVSSFLKKKAAE</sequence>
<feature type="non-terminal residue" evidence="1">
    <location>
        <position position="1"/>
    </location>
</feature>
<dbReference type="InterPro" id="IPR002933">
    <property type="entry name" value="Peptidase_M20"/>
</dbReference>
<dbReference type="SUPFAM" id="SSF53187">
    <property type="entry name" value="Zn-dependent exopeptidases"/>
    <property type="match status" value="1"/>
</dbReference>
<protein>
    <submittedName>
        <fullName evidence="1">M20/M25/M40 family metallo-hydrolase</fullName>
    </submittedName>
</protein>
<dbReference type="PANTHER" id="PTHR11014:SF98">
    <property type="entry name" value="N-ACETYLDIAMINOPIMELATE DEACETYLASE"/>
    <property type="match status" value="1"/>
</dbReference>
<dbReference type="InterPro" id="IPR036264">
    <property type="entry name" value="Bact_exopeptidase_dim_dom"/>
</dbReference>
<dbReference type="Proteomes" id="UP000483094">
    <property type="component" value="Unassembled WGS sequence"/>
</dbReference>
<dbReference type="SUPFAM" id="SSF55031">
    <property type="entry name" value="Bacterial exopeptidase dimerisation domain"/>
    <property type="match status" value="1"/>
</dbReference>
<evidence type="ECO:0000313" key="1">
    <source>
        <dbReference type="EMBL" id="MTV74119.1"/>
    </source>
</evidence>
<dbReference type="Pfam" id="PF01546">
    <property type="entry name" value="Peptidase_M20"/>
    <property type="match status" value="1"/>
</dbReference>
<evidence type="ECO:0000313" key="2">
    <source>
        <dbReference type="Proteomes" id="UP000483094"/>
    </source>
</evidence>
<dbReference type="GO" id="GO:0050118">
    <property type="term" value="F:N-acetyldiaminopimelate deacetylase activity"/>
    <property type="evidence" value="ECO:0007669"/>
    <property type="project" value="TreeGrafter"/>
</dbReference>
<dbReference type="InterPro" id="IPR017439">
    <property type="entry name" value="Amidohydrolase"/>
</dbReference>
<dbReference type="AlphaFoldDB" id="A0A6G2DC59"/>
<dbReference type="PANTHER" id="PTHR11014">
    <property type="entry name" value="PEPTIDASE M20 FAMILY MEMBER"/>
    <property type="match status" value="1"/>
</dbReference>
<comment type="caution">
    <text evidence="1">The sequence shown here is derived from an EMBL/GenBank/DDBJ whole genome shotgun (WGS) entry which is preliminary data.</text>
</comment>
<name>A0A6G2DC59_STREE</name>
<gene>
    <name evidence="1" type="ORF">GM540_09020</name>
</gene>
<dbReference type="Gene3D" id="3.30.70.360">
    <property type="match status" value="1"/>
</dbReference>